<protein>
    <submittedName>
        <fullName evidence="4">MADF domain-containing protein</fullName>
    </submittedName>
</protein>
<keyword evidence="3" id="KW-1185">Reference proteome</keyword>
<dbReference type="OrthoDB" id="5821992at2759"/>
<gene>
    <name evidence="2" type="ORF">ACOC_LOCUS12926</name>
</gene>
<organism evidence="4">
    <name type="scientific">Angiostrongylus costaricensis</name>
    <name type="common">Nematode worm</name>
    <dbReference type="NCBI Taxonomy" id="334426"/>
    <lineage>
        <taxon>Eukaryota</taxon>
        <taxon>Metazoa</taxon>
        <taxon>Ecdysozoa</taxon>
        <taxon>Nematoda</taxon>
        <taxon>Chromadorea</taxon>
        <taxon>Rhabditida</taxon>
        <taxon>Rhabditina</taxon>
        <taxon>Rhabditomorpha</taxon>
        <taxon>Strongyloidea</taxon>
        <taxon>Metastrongylidae</taxon>
        <taxon>Angiostrongylus</taxon>
    </lineage>
</organism>
<proteinExistence type="predicted"/>
<reference evidence="4" key="1">
    <citation type="submission" date="2017-02" db="UniProtKB">
        <authorList>
            <consortium name="WormBaseParasite"/>
        </authorList>
    </citation>
    <scope>IDENTIFICATION</scope>
</reference>
<name>A0A0R3Q1M6_ANGCS</name>
<dbReference type="AlphaFoldDB" id="A0A0R3Q1M6"/>
<dbReference type="Proteomes" id="UP000267027">
    <property type="component" value="Unassembled WGS sequence"/>
</dbReference>
<dbReference type="EMBL" id="UYYA01005322">
    <property type="protein sequence ID" value="VDM64511.1"/>
    <property type="molecule type" value="Genomic_DNA"/>
</dbReference>
<sequence length="421" mass="48000">MADVEKELAESKNVCRLKVGCNFLMELIDRVRHAKNKHYVSWQEVQVRYKNMVSKVNEEDQELMDKYTGFGLNFTEPILSREVVKKLTGRYTAKNALNQEIFRRIRYYVVSSNVLMVGFGLGENPELYPEEELTDGGDASKASALARTAIAGHGEPLKPCNYAANVPPRSCQPYSDDETDSEDEPMDEAGVYSTDEENDVPNHPIVQRWPSEGQDRGPSTYRAAWGIEQQRARFLQDQHQQLYLQRWCPGNEDRGPSTYRAAWGIEQQRARFLQDQLQQLYLQRWCPGNEDRAPSTYRAASGIEQDQHQQLYLQRSCPGNEDRGPSTYRAASGIEQDQHQQLYLQRWCPGNEDRGPSTYRAAWGIEQVTFMRIYVYVQYLEAVCSISAGSTSAILPLSSSSPTAAAPSAFWFLVLLPEMHE</sequence>
<feature type="compositionally biased region" description="Acidic residues" evidence="1">
    <location>
        <begin position="175"/>
        <end position="187"/>
    </location>
</feature>
<evidence type="ECO:0000313" key="2">
    <source>
        <dbReference type="EMBL" id="VDM64511.1"/>
    </source>
</evidence>
<evidence type="ECO:0000256" key="1">
    <source>
        <dbReference type="SAM" id="MobiDB-lite"/>
    </source>
</evidence>
<evidence type="ECO:0000313" key="4">
    <source>
        <dbReference type="WBParaSite" id="ACOC_0001292701-mRNA-1"/>
    </source>
</evidence>
<dbReference type="WBParaSite" id="ACOC_0001292701-mRNA-1">
    <property type="protein sequence ID" value="ACOC_0001292701-mRNA-1"/>
    <property type="gene ID" value="ACOC_0001292701"/>
</dbReference>
<accession>A0A0R3Q1M6</accession>
<reference evidence="2 3" key="2">
    <citation type="submission" date="2018-11" db="EMBL/GenBank/DDBJ databases">
        <authorList>
            <consortium name="Pathogen Informatics"/>
        </authorList>
    </citation>
    <scope>NUCLEOTIDE SEQUENCE [LARGE SCALE GENOMIC DNA]</scope>
    <source>
        <strain evidence="2 3">Costa Rica</strain>
    </source>
</reference>
<feature type="region of interest" description="Disordered" evidence="1">
    <location>
        <begin position="164"/>
        <end position="219"/>
    </location>
</feature>
<evidence type="ECO:0000313" key="3">
    <source>
        <dbReference type="Proteomes" id="UP000267027"/>
    </source>
</evidence>